<keyword evidence="2" id="KW-1185">Reference proteome</keyword>
<name>A0A7I8LJS0_SPIIN</name>
<organism evidence="1 2">
    <name type="scientific">Spirodela intermedia</name>
    <name type="common">Intermediate duckweed</name>
    <dbReference type="NCBI Taxonomy" id="51605"/>
    <lineage>
        <taxon>Eukaryota</taxon>
        <taxon>Viridiplantae</taxon>
        <taxon>Streptophyta</taxon>
        <taxon>Embryophyta</taxon>
        <taxon>Tracheophyta</taxon>
        <taxon>Spermatophyta</taxon>
        <taxon>Magnoliopsida</taxon>
        <taxon>Liliopsida</taxon>
        <taxon>Araceae</taxon>
        <taxon>Lemnoideae</taxon>
        <taxon>Spirodela</taxon>
    </lineage>
</organism>
<sequence>MGRICDQIYAEEQHLSGAAAGAAAGSWPGTTIFVPLRRLELPPDSGSSLATSDFLRNAGSTLVASRAEVSMKKRPSRSANSFASSAGTARSVPRSALLPTSMMTMFLSACPRSSSSQRTMWSKDCRLVMSYTSIAPTAPLVLVWNSTPIVALESRLNSFRANLASSCDFPTAESPISTTLNT</sequence>
<gene>
    <name evidence="1" type="ORF">SI8410_16020183</name>
</gene>
<reference evidence="1" key="1">
    <citation type="submission" date="2020-02" db="EMBL/GenBank/DDBJ databases">
        <authorList>
            <person name="Scholz U."/>
            <person name="Mascher M."/>
            <person name="Fiebig A."/>
        </authorList>
    </citation>
    <scope>NUCLEOTIDE SEQUENCE</scope>
</reference>
<dbReference type="OrthoDB" id="783770at2759"/>
<proteinExistence type="predicted"/>
<evidence type="ECO:0000313" key="1">
    <source>
        <dbReference type="EMBL" id="CAA7409505.1"/>
    </source>
</evidence>
<dbReference type="Proteomes" id="UP000663760">
    <property type="component" value="Chromosome 16"/>
</dbReference>
<protein>
    <submittedName>
        <fullName evidence="1">Uncharacterized protein</fullName>
    </submittedName>
</protein>
<dbReference type="EMBL" id="LR746279">
    <property type="protein sequence ID" value="CAA7409505.1"/>
    <property type="molecule type" value="Genomic_DNA"/>
</dbReference>
<dbReference type="AlphaFoldDB" id="A0A7I8LJS0"/>
<accession>A0A7I8LJS0</accession>
<evidence type="ECO:0000313" key="2">
    <source>
        <dbReference type="Proteomes" id="UP000663760"/>
    </source>
</evidence>